<dbReference type="EMBL" id="BSUN01000001">
    <property type="protein sequence ID" value="GMA36568.1"/>
    <property type="molecule type" value="Genomic_DNA"/>
</dbReference>
<feature type="compositionally biased region" description="Basic and acidic residues" evidence="1">
    <location>
        <begin position="28"/>
        <end position="46"/>
    </location>
</feature>
<comment type="caution">
    <text evidence="2">The sequence shown here is derived from an EMBL/GenBank/DDBJ whole genome shotgun (WGS) entry which is preliminary data.</text>
</comment>
<accession>A0ABQ6IHD2</accession>
<name>A0ABQ6IHD2_9MICO</name>
<proteinExistence type="predicted"/>
<evidence type="ECO:0000313" key="3">
    <source>
        <dbReference type="Proteomes" id="UP001157125"/>
    </source>
</evidence>
<protein>
    <submittedName>
        <fullName evidence="2">Uncharacterized protein</fullName>
    </submittedName>
</protein>
<evidence type="ECO:0000256" key="1">
    <source>
        <dbReference type="SAM" id="MobiDB-lite"/>
    </source>
</evidence>
<organism evidence="2 3">
    <name type="scientific">Demequina litorisediminis</name>
    <dbReference type="NCBI Taxonomy" id="1849022"/>
    <lineage>
        <taxon>Bacteria</taxon>
        <taxon>Bacillati</taxon>
        <taxon>Actinomycetota</taxon>
        <taxon>Actinomycetes</taxon>
        <taxon>Micrococcales</taxon>
        <taxon>Demequinaceae</taxon>
        <taxon>Demequina</taxon>
    </lineage>
</organism>
<sequence length="105" mass="11299">MVKAIIAGDTQRAVREGSASAAFLGTRLTEHHGERVHDDERQRPGEASDGASAQRRGLERQAEEFHERGLCGVAQQNRGEGDAYLGAGQLRRQALQGTTHAPVLA</sequence>
<gene>
    <name evidence="2" type="ORF">GCM10025876_27720</name>
</gene>
<dbReference type="Proteomes" id="UP001157125">
    <property type="component" value="Unassembled WGS sequence"/>
</dbReference>
<reference evidence="3" key="1">
    <citation type="journal article" date="2019" name="Int. J. Syst. Evol. Microbiol.">
        <title>The Global Catalogue of Microorganisms (GCM) 10K type strain sequencing project: providing services to taxonomists for standard genome sequencing and annotation.</title>
        <authorList>
            <consortium name="The Broad Institute Genomics Platform"/>
            <consortium name="The Broad Institute Genome Sequencing Center for Infectious Disease"/>
            <person name="Wu L."/>
            <person name="Ma J."/>
        </authorList>
    </citation>
    <scope>NUCLEOTIDE SEQUENCE [LARGE SCALE GENOMIC DNA]</scope>
    <source>
        <strain evidence="3">NBRC 112299</strain>
    </source>
</reference>
<keyword evidence="3" id="KW-1185">Reference proteome</keyword>
<feature type="region of interest" description="Disordered" evidence="1">
    <location>
        <begin position="24"/>
        <end position="64"/>
    </location>
</feature>
<evidence type="ECO:0000313" key="2">
    <source>
        <dbReference type="EMBL" id="GMA36568.1"/>
    </source>
</evidence>